<reference evidence="1 2" key="1">
    <citation type="submission" date="2015-07" db="EMBL/GenBank/DDBJ databases">
        <title>The genome of Melipona quadrifasciata.</title>
        <authorList>
            <person name="Pan H."/>
            <person name="Kapheim K."/>
        </authorList>
    </citation>
    <scope>NUCLEOTIDE SEQUENCE [LARGE SCALE GENOMIC DNA]</scope>
    <source>
        <strain evidence="1">0111107301</strain>
        <tissue evidence="1">Whole body</tissue>
    </source>
</reference>
<gene>
    <name evidence="1" type="ORF">WN51_01587</name>
</gene>
<organism evidence="1 2">
    <name type="scientific">Melipona quadrifasciata</name>
    <dbReference type="NCBI Taxonomy" id="166423"/>
    <lineage>
        <taxon>Eukaryota</taxon>
        <taxon>Metazoa</taxon>
        <taxon>Ecdysozoa</taxon>
        <taxon>Arthropoda</taxon>
        <taxon>Hexapoda</taxon>
        <taxon>Insecta</taxon>
        <taxon>Pterygota</taxon>
        <taxon>Neoptera</taxon>
        <taxon>Endopterygota</taxon>
        <taxon>Hymenoptera</taxon>
        <taxon>Apocrita</taxon>
        <taxon>Aculeata</taxon>
        <taxon>Apoidea</taxon>
        <taxon>Anthophila</taxon>
        <taxon>Apidae</taxon>
        <taxon>Melipona</taxon>
    </lineage>
</organism>
<accession>A0A0N0BEB0</accession>
<dbReference type="EMBL" id="KQ435840">
    <property type="protein sequence ID" value="KOX71314.1"/>
    <property type="molecule type" value="Genomic_DNA"/>
</dbReference>
<dbReference type="AlphaFoldDB" id="A0A0N0BEB0"/>
<evidence type="ECO:0000313" key="2">
    <source>
        <dbReference type="Proteomes" id="UP000053105"/>
    </source>
</evidence>
<keyword evidence="2" id="KW-1185">Reference proteome</keyword>
<evidence type="ECO:0000313" key="1">
    <source>
        <dbReference type="EMBL" id="KOX71314.1"/>
    </source>
</evidence>
<name>A0A0N0BEB0_9HYME</name>
<sequence length="82" mass="9054">MTIVNGCLFSSLGITNQPEISISDGQRDRETSTMYPHDTSFSAIIISTNYRRIGLSYCFHKISGFQGVCVEAAVVGEQFLED</sequence>
<dbReference type="Proteomes" id="UP000053105">
    <property type="component" value="Unassembled WGS sequence"/>
</dbReference>
<proteinExistence type="predicted"/>
<protein>
    <submittedName>
        <fullName evidence="1">Uncharacterized protein</fullName>
    </submittedName>
</protein>